<dbReference type="EMBL" id="ML119532">
    <property type="protein sequence ID" value="RPB06285.1"/>
    <property type="molecule type" value="Genomic_DNA"/>
</dbReference>
<gene>
    <name evidence="1" type="ORF">P167DRAFT_282795</name>
</gene>
<dbReference type="AlphaFoldDB" id="A0A3N4KKF2"/>
<name>A0A3N4KKF2_9PEZI</name>
<protein>
    <submittedName>
        <fullName evidence="1">Uncharacterized protein</fullName>
    </submittedName>
</protein>
<organism evidence="1 2">
    <name type="scientific">Morchella conica CCBAS932</name>
    <dbReference type="NCBI Taxonomy" id="1392247"/>
    <lineage>
        <taxon>Eukaryota</taxon>
        <taxon>Fungi</taxon>
        <taxon>Dikarya</taxon>
        <taxon>Ascomycota</taxon>
        <taxon>Pezizomycotina</taxon>
        <taxon>Pezizomycetes</taxon>
        <taxon>Pezizales</taxon>
        <taxon>Morchellaceae</taxon>
        <taxon>Morchella</taxon>
    </lineage>
</organism>
<sequence>MHPLSPITPRPNPQQPSSVLHIHQLQHSIRVKPPPLPPPTHTLHRTRLRSSNRLLHPRRRLRRATPLPLPLPFLGHLRRGTPLPLLPIRFRTHGLGEPSCGFCCHQERLQRGAALGLGHGAELRGREDVGQRVEVAVEDVGSFGAGSVSGARMRERRAHTRVT</sequence>
<evidence type="ECO:0000313" key="2">
    <source>
        <dbReference type="Proteomes" id="UP000277580"/>
    </source>
</evidence>
<keyword evidence="2" id="KW-1185">Reference proteome</keyword>
<accession>A0A3N4KKF2</accession>
<dbReference type="InParanoid" id="A0A3N4KKF2"/>
<reference evidence="1 2" key="1">
    <citation type="journal article" date="2018" name="Nat. Ecol. Evol.">
        <title>Pezizomycetes genomes reveal the molecular basis of ectomycorrhizal truffle lifestyle.</title>
        <authorList>
            <person name="Murat C."/>
            <person name="Payen T."/>
            <person name="Noel B."/>
            <person name="Kuo A."/>
            <person name="Morin E."/>
            <person name="Chen J."/>
            <person name="Kohler A."/>
            <person name="Krizsan K."/>
            <person name="Balestrini R."/>
            <person name="Da Silva C."/>
            <person name="Montanini B."/>
            <person name="Hainaut M."/>
            <person name="Levati E."/>
            <person name="Barry K.W."/>
            <person name="Belfiori B."/>
            <person name="Cichocki N."/>
            <person name="Clum A."/>
            <person name="Dockter R.B."/>
            <person name="Fauchery L."/>
            <person name="Guy J."/>
            <person name="Iotti M."/>
            <person name="Le Tacon F."/>
            <person name="Lindquist E.A."/>
            <person name="Lipzen A."/>
            <person name="Malagnac F."/>
            <person name="Mello A."/>
            <person name="Molinier V."/>
            <person name="Miyauchi S."/>
            <person name="Poulain J."/>
            <person name="Riccioni C."/>
            <person name="Rubini A."/>
            <person name="Sitrit Y."/>
            <person name="Splivallo R."/>
            <person name="Traeger S."/>
            <person name="Wang M."/>
            <person name="Zifcakova L."/>
            <person name="Wipf D."/>
            <person name="Zambonelli A."/>
            <person name="Paolocci F."/>
            <person name="Nowrousian M."/>
            <person name="Ottonello S."/>
            <person name="Baldrian P."/>
            <person name="Spatafora J.W."/>
            <person name="Henrissat B."/>
            <person name="Nagy L.G."/>
            <person name="Aury J.M."/>
            <person name="Wincker P."/>
            <person name="Grigoriev I.V."/>
            <person name="Bonfante P."/>
            <person name="Martin F.M."/>
        </authorList>
    </citation>
    <scope>NUCLEOTIDE SEQUENCE [LARGE SCALE GENOMIC DNA]</scope>
    <source>
        <strain evidence="1 2">CCBAS932</strain>
    </source>
</reference>
<proteinExistence type="predicted"/>
<evidence type="ECO:0000313" key="1">
    <source>
        <dbReference type="EMBL" id="RPB06285.1"/>
    </source>
</evidence>
<dbReference type="Proteomes" id="UP000277580">
    <property type="component" value="Unassembled WGS sequence"/>
</dbReference>